<reference evidence="1 2" key="1">
    <citation type="submission" date="2018-03" db="EMBL/GenBank/DDBJ databases">
        <title>Draft genome sequence of Rohu Carp (Labeo rohita).</title>
        <authorList>
            <person name="Das P."/>
            <person name="Kushwaha B."/>
            <person name="Joshi C.G."/>
            <person name="Kumar D."/>
            <person name="Nagpure N.S."/>
            <person name="Sahoo L."/>
            <person name="Das S.P."/>
            <person name="Bit A."/>
            <person name="Patnaik S."/>
            <person name="Meher P.K."/>
            <person name="Jayasankar P."/>
            <person name="Koringa P.G."/>
            <person name="Patel N.V."/>
            <person name="Hinsu A.T."/>
            <person name="Kumar R."/>
            <person name="Pandey M."/>
            <person name="Agarwal S."/>
            <person name="Srivastava S."/>
            <person name="Singh M."/>
            <person name="Iquebal M.A."/>
            <person name="Jaiswal S."/>
            <person name="Angadi U.B."/>
            <person name="Kumar N."/>
            <person name="Raza M."/>
            <person name="Shah T.M."/>
            <person name="Rai A."/>
            <person name="Jena J.K."/>
        </authorList>
    </citation>
    <scope>NUCLEOTIDE SEQUENCE [LARGE SCALE GENOMIC DNA]</scope>
    <source>
        <strain evidence="1">DASCIFA01</strain>
        <tissue evidence="1">Testis</tissue>
    </source>
</reference>
<evidence type="ECO:0000313" key="1">
    <source>
        <dbReference type="EMBL" id="RXN32985.1"/>
    </source>
</evidence>
<accession>A0A498NM59</accession>
<dbReference type="EMBL" id="QBIY01011305">
    <property type="protein sequence ID" value="RXN32985.1"/>
    <property type="molecule type" value="Genomic_DNA"/>
</dbReference>
<dbReference type="Proteomes" id="UP000290572">
    <property type="component" value="Unassembled WGS sequence"/>
</dbReference>
<gene>
    <name evidence="1" type="ORF">ROHU_015881</name>
</gene>
<organism evidence="1 2">
    <name type="scientific">Labeo rohita</name>
    <name type="common">Indian major carp</name>
    <name type="synonym">Cyprinus rohita</name>
    <dbReference type="NCBI Taxonomy" id="84645"/>
    <lineage>
        <taxon>Eukaryota</taxon>
        <taxon>Metazoa</taxon>
        <taxon>Chordata</taxon>
        <taxon>Craniata</taxon>
        <taxon>Vertebrata</taxon>
        <taxon>Euteleostomi</taxon>
        <taxon>Actinopterygii</taxon>
        <taxon>Neopterygii</taxon>
        <taxon>Teleostei</taxon>
        <taxon>Ostariophysi</taxon>
        <taxon>Cypriniformes</taxon>
        <taxon>Cyprinidae</taxon>
        <taxon>Labeoninae</taxon>
        <taxon>Labeonini</taxon>
        <taxon>Labeo</taxon>
    </lineage>
</organism>
<proteinExistence type="predicted"/>
<sequence>MPVRLSPRCLSVETIAAIERPMGRAVCFVARRERSVARRSSKNASSSMVPSVLKSLSRSAWYACKTAMVCRAAPA</sequence>
<dbReference type="AlphaFoldDB" id="A0A498NM59"/>
<protein>
    <submittedName>
        <fullName evidence="1">Uncharacterized protein</fullName>
    </submittedName>
</protein>
<comment type="caution">
    <text evidence="1">The sequence shown here is derived from an EMBL/GenBank/DDBJ whole genome shotgun (WGS) entry which is preliminary data.</text>
</comment>
<evidence type="ECO:0000313" key="2">
    <source>
        <dbReference type="Proteomes" id="UP000290572"/>
    </source>
</evidence>
<name>A0A498NM59_LABRO</name>
<keyword evidence="2" id="KW-1185">Reference proteome</keyword>